<dbReference type="InterPro" id="IPR023031">
    <property type="entry name" value="OPRT"/>
</dbReference>
<comment type="similarity">
    <text evidence="6">Belongs to the purine/pyrimidine phosphoribosyltransferase family. PyrE subfamily.</text>
</comment>
<evidence type="ECO:0000313" key="8">
    <source>
        <dbReference type="EMBL" id="HET20797.1"/>
    </source>
</evidence>
<evidence type="ECO:0000313" key="10">
    <source>
        <dbReference type="EMBL" id="HGF87622.1"/>
    </source>
</evidence>
<gene>
    <name evidence="6 10" type="primary">pyrE</name>
    <name evidence="8" type="ORF">ENN70_01550</name>
    <name evidence="10" type="ORF">ENR21_04300</name>
    <name evidence="9" type="ORF">ENW66_04160</name>
</gene>
<feature type="binding site" evidence="6">
    <location>
        <position position="122"/>
    </location>
    <ligand>
        <name>orotate</name>
        <dbReference type="ChEBI" id="CHEBI:30839"/>
    </ligand>
</feature>
<evidence type="ECO:0000256" key="1">
    <source>
        <dbReference type="ARBA" id="ARBA00004889"/>
    </source>
</evidence>
<dbReference type="PANTHER" id="PTHR19278">
    <property type="entry name" value="OROTATE PHOSPHORIBOSYLTRANSFERASE"/>
    <property type="match status" value="1"/>
</dbReference>
<feature type="binding site" evidence="6">
    <location>
        <position position="150"/>
    </location>
    <ligand>
        <name>orotate</name>
        <dbReference type="ChEBI" id="CHEBI:30839"/>
    </ligand>
</feature>
<comment type="cofactor">
    <cofactor evidence="6">
        <name>Mg(2+)</name>
        <dbReference type="ChEBI" id="CHEBI:18420"/>
    </cofactor>
</comment>
<dbReference type="UniPathway" id="UPA00070">
    <property type="reaction ID" value="UER00119"/>
</dbReference>
<dbReference type="SUPFAM" id="SSF53271">
    <property type="entry name" value="PRTase-like"/>
    <property type="match status" value="1"/>
</dbReference>
<dbReference type="EMBL" id="DTLB01000023">
    <property type="protein sequence ID" value="HFW32132.1"/>
    <property type="molecule type" value="Genomic_DNA"/>
</dbReference>
<dbReference type="AlphaFoldDB" id="A0A7C3VMG9"/>
<evidence type="ECO:0000256" key="2">
    <source>
        <dbReference type="ARBA" id="ARBA00011971"/>
    </source>
</evidence>
<dbReference type="EC" id="2.4.2.10" evidence="2 6"/>
<dbReference type="InterPro" id="IPR004467">
    <property type="entry name" value="Or_phspho_trans_dom"/>
</dbReference>
<evidence type="ECO:0000256" key="5">
    <source>
        <dbReference type="ARBA" id="ARBA00022975"/>
    </source>
</evidence>
<comment type="function">
    <text evidence="6">Catalyzes the transfer of a ribosyl phosphate group from 5-phosphoribose 1-diphosphate to orotate, leading to the formation of orotidine monophosphate (OMP).</text>
</comment>
<dbReference type="HAMAP" id="MF_01208">
    <property type="entry name" value="PyrE"/>
    <property type="match status" value="1"/>
</dbReference>
<dbReference type="EMBL" id="DSCQ01000020">
    <property type="protein sequence ID" value="HET20797.1"/>
    <property type="molecule type" value="Genomic_DNA"/>
</dbReference>
<keyword evidence="3 6" id="KW-0328">Glycosyltransferase</keyword>
<comment type="caution">
    <text evidence="6">Lacks conserved residue(s) required for the propagation of feature annotation.</text>
</comment>
<dbReference type="CDD" id="cd06223">
    <property type="entry name" value="PRTases_typeI"/>
    <property type="match status" value="1"/>
</dbReference>
<dbReference type="GO" id="GO:0044205">
    <property type="term" value="P:'de novo' UMP biosynthetic process"/>
    <property type="evidence" value="ECO:0007669"/>
    <property type="project" value="UniProtKB-UniRule"/>
</dbReference>
<protein>
    <recommendedName>
        <fullName evidence="2 6">Orotate phosphoribosyltransferase</fullName>
        <shortName evidence="6">OPRT</shortName>
        <shortName evidence="6">OPRTase</shortName>
        <ecNumber evidence="2 6">2.4.2.10</ecNumber>
    </recommendedName>
</protein>
<feature type="binding site" description="in other chain" evidence="6">
    <location>
        <begin position="118"/>
        <end position="126"/>
    </location>
    <ligand>
        <name>5-phospho-alpha-D-ribose 1-diphosphate</name>
        <dbReference type="ChEBI" id="CHEBI:58017"/>
        <note>ligand shared between dimeric partners</note>
    </ligand>
</feature>
<dbReference type="GO" id="GO:0000287">
    <property type="term" value="F:magnesium ion binding"/>
    <property type="evidence" value="ECO:0007669"/>
    <property type="project" value="UniProtKB-UniRule"/>
</dbReference>
<accession>A0A7C3VMG9</accession>
<reference evidence="10" key="1">
    <citation type="journal article" date="2020" name="mSystems">
        <title>Genome- and Community-Level Interaction Insights into Carbon Utilization and Element Cycling Functions of Hydrothermarchaeota in Hydrothermal Sediment.</title>
        <authorList>
            <person name="Zhou Z."/>
            <person name="Liu Y."/>
            <person name="Xu W."/>
            <person name="Pan J."/>
            <person name="Luo Z.H."/>
            <person name="Li M."/>
        </authorList>
    </citation>
    <scope>NUCLEOTIDE SEQUENCE [LARGE SCALE GENOMIC DNA]</scope>
    <source>
        <strain evidence="8">SpSt-12</strain>
        <strain evidence="10">SpSt-38</strain>
        <strain evidence="9">SpSt-87</strain>
    </source>
</reference>
<comment type="catalytic activity">
    <reaction evidence="6">
        <text>orotidine 5'-phosphate + diphosphate = orotate + 5-phospho-alpha-D-ribose 1-diphosphate</text>
        <dbReference type="Rhea" id="RHEA:10380"/>
        <dbReference type="ChEBI" id="CHEBI:30839"/>
        <dbReference type="ChEBI" id="CHEBI:33019"/>
        <dbReference type="ChEBI" id="CHEBI:57538"/>
        <dbReference type="ChEBI" id="CHEBI:58017"/>
        <dbReference type="EC" id="2.4.2.10"/>
    </reaction>
</comment>
<feature type="binding site" description="in other chain" evidence="6">
    <location>
        <position position="93"/>
    </location>
    <ligand>
        <name>5-phospho-alpha-D-ribose 1-diphosphate</name>
        <dbReference type="ChEBI" id="CHEBI:58017"/>
        <note>ligand shared between dimeric partners</note>
    </ligand>
</feature>
<dbReference type="Gene3D" id="3.40.50.2020">
    <property type="match status" value="1"/>
</dbReference>
<dbReference type="InterPro" id="IPR000836">
    <property type="entry name" value="PRTase_dom"/>
</dbReference>
<organism evidence="10">
    <name type="scientific">Archaeoglobus fulgidus</name>
    <dbReference type="NCBI Taxonomy" id="2234"/>
    <lineage>
        <taxon>Archaea</taxon>
        <taxon>Methanobacteriati</taxon>
        <taxon>Methanobacteriota</taxon>
        <taxon>Archaeoglobi</taxon>
        <taxon>Archaeoglobales</taxon>
        <taxon>Archaeoglobaceae</taxon>
        <taxon>Archaeoglobus</taxon>
    </lineage>
</organism>
<keyword evidence="4 6" id="KW-0808">Transferase</keyword>
<name>A0A7C3VMG9_ARCFL</name>
<feature type="binding site" evidence="6">
    <location>
        <position position="96"/>
    </location>
    <ligand>
        <name>5-phospho-alpha-D-ribose 1-diphosphate</name>
        <dbReference type="ChEBI" id="CHEBI:58017"/>
        <note>ligand shared between dimeric partners</note>
    </ligand>
</feature>
<evidence type="ECO:0000313" key="9">
    <source>
        <dbReference type="EMBL" id="HFW32132.1"/>
    </source>
</evidence>
<evidence type="ECO:0000256" key="4">
    <source>
        <dbReference type="ARBA" id="ARBA00022679"/>
    </source>
</evidence>
<keyword evidence="5 6" id="KW-0665">Pyrimidine biosynthesis</keyword>
<dbReference type="Pfam" id="PF00156">
    <property type="entry name" value="Pribosyltran"/>
    <property type="match status" value="1"/>
</dbReference>
<dbReference type="NCBIfam" id="TIGR00336">
    <property type="entry name" value="pyrE"/>
    <property type="match status" value="1"/>
</dbReference>
<proteinExistence type="inferred from homology"/>
<evidence type="ECO:0000256" key="6">
    <source>
        <dbReference type="HAMAP-Rule" id="MF_01208"/>
    </source>
</evidence>
<feature type="domain" description="Phosphoribosyltransferase" evidence="7">
    <location>
        <begin position="46"/>
        <end position="156"/>
    </location>
</feature>
<keyword evidence="6" id="KW-0460">Magnesium</keyword>
<dbReference type="InterPro" id="IPR029057">
    <property type="entry name" value="PRTase-like"/>
</dbReference>
<feature type="binding site" evidence="6">
    <location>
        <position position="92"/>
    </location>
    <ligand>
        <name>5-phospho-alpha-D-ribose 1-diphosphate</name>
        <dbReference type="ChEBI" id="CHEBI:58017"/>
        <note>ligand shared between dimeric partners</note>
    </ligand>
</feature>
<sequence length="178" mass="19589">MVMSVEKLITRMIETGALKFGDFVLSSGRRSNVYVDVKLASTFPDILEMIAEKMAERLRDLDFDRIACVELGGVPVAVALSLRMKKPLVIFRKEKKDYGVRGDRIGEVRKGEKVVVVEDVITTGSSALSAARRVEESGATVAGIIAVVDREESGKEFMSILKLSDLIKAYDTFQPAES</sequence>
<dbReference type="GO" id="GO:0004588">
    <property type="term" value="F:orotate phosphoribosyltransferase activity"/>
    <property type="evidence" value="ECO:0007669"/>
    <property type="project" value="UniProtKB-UniRule"/>
</dbReference>
<dbReference type="EMBL" id="DSQD01000135">
    <property type="protein sequence ID" value="HGF87622.1"/>
    <property type="molecule type" value="Genomic_DNA"/>
</dbReference>
<comment type="pathway">
    <text evidence="1 6">Pyrimidine metabolism; UMP biosynthesis via de novo pathway; UMP from orotate: step 1/2.</text>
</comment>
<evidence type="ECO:0000256" key="3">
    <source>
        <dbReference type="ARBA" id="ARBA00022676"/>
    </source>
</evidence>
<comment type="subunit">
    <text evidence="6">Homodimer.</text>
</comment>
<dbReference type="GO" id="GO:0019856">
    <property type="term" value="P:pyrimidine nucleobase biosynthetic process"/>
    <property type="evidence" value="ECO:0007669"/>
    <property type="project" value="TreeGrafter"/>
</dbReference>
<dbReference type="PANTHER" id="PTHR19278:SF9">
    <property type="entry name" value="URIDINE 5'-MONOPHOSPHATE SYNTHASE"/>
    <property type="match status" value="1"/>
</dbReference>
<comment type="caution">
    <text evidence="10">The sequence shown here is derived from an EMBL/GenBank/DDBJ whole genome shotgun (WGS) entry which is preliminary data.</text>
</comment>
<evidence type="ECO:0000259" key="7">
    <source>
        <dbReference type="Pfam" id="PF00156"/>
    </source>
</evidence>